<accession>A0AAD7GNV1</accession>
<keyword evidence="2" id="KW-1133">Transmembrane helix</keyword>
<evidence type="ECO:0000256" key="2">
    <source>
        <dbReference type="SAM" id="Phobius"/>
    </source>
</evidence>
<evidence type="ECO:0000313" key="3">
    <source>
        <dbReference type="EMBL" id="KAJ7699857.1"/>
    </source>
</evidence>
<keyword evidence="4" id="KW-1185">Reference proteome</keyword>
<name>A0AAD7GNV1_9AGAR</name>
<dbReference type="Proteomes" id="UP001215598">
    <property type="component" value="Unassembled WGS sequence"/>
</dbReference>
<comment type="caution">
    <text evidence="3">The sequence shown here is derived from an EMBL/GenBank/DDBJ whole genome shotgun (WGS) entry which is preliminary data.</text>
</comment>
<evidence type="ECO:0000256" key="1">
    <source>
        <dbReference type="SAM" id="MobiDB-lite"/>
    </source>
</evidence>
<feature type="transmembrane region" description="Helical" evidence="2">
    <location>
        <begin position="303"/>
        <end position="324"/>
    </location>
</feature>
<feature type="region of interest" description="Disordered" evidence="1">
    <location>
        <begin position="46"/>
        <end position="167"/>
    </location>
</feature>
<dbReference type="EMBL" id="JARKIB010000560">
    <property type="protein sequence ID" value="KAJ7699857.1"/>
    <property type="molecule type" value="Genomic_DNA"/>
</dbReference>
<protein>
    <submittedName>
        <fullName evidence="3">Uncharacterized protein</fullName>
    </submittedName>
</protein>
<sequence>MDEPKEASATTPPRVEAPSGQGVTISPAVPTPPPVLASINGTAPVLKGLSESGPAALAPSAATIQDSTVVPLPDELATEDAGSPDVDDDWDTRTTPNSFASSSIDIAPAFSDIRPRGPAANPISGKPKPKPKPKPASTPIHERPEEHLFPPSPAVHPEPLQTRGSPDIPRSYFRKYIRGGYLSLIAPSFIHDKSTLWDLPRLENRLSALQTWVWAANAALFAASAALLALADVSRSAIAQSFVVLSGIFGLYGFVYAVFLVFHIGDSQAQFSVCFIDHANSMQASLSEPFWDASIMLSLPLTWMAWAILSLICFLISLGVQIAISDLRILLPRELSEPETVPDSTSTSTLNIVQLAVFGLVIVWSSCYVVMIHHQIWRCSSSTPGSA</sequence>
<feature type="transmembrane region" description="Helical" evidence="2">
    <location>
        <begin position="211"/>
        <end position="231"/>
    </location>
</feature>
<feature type="compositionally biased region" description="Polar residues" evidence="1">
    <location>
        <begin position="93"/>
        <end position="104"/>
    </location>
</feature>
<evidence type="ECO:0000313" key="4">
    <source>
        <dbReference type="Proteomes" id="UP001215598"/>
    </source>
</evidence>
<organism evidence="3 4">
    <name type="scientific">Mycena metata</name>
    <dbReference type="NCBI Taxonomy" id="1033252"/>
    <lineage>
        <taxon>Eukaryota</taxon>
        <taxon>Fungi</taxon>
        <taxon>Dikarya</taxon>
        <taxon>Basidiomycota</taxon>
        <taxon>Agaricomycotina</taxon>
        <taxon>Agaricomycetes</taxon>
        <taxon>Agaricomycetidae</taxon>
        <taxon>Agaricales</taxon>
        <taxon>Marasmiineae</taxon>
        <taxon>Mycenaceae</taxon>
        <taxon>Mycena</taxon>
    </lineage>
</organism>
<gene>
    <name evidence="3" type="ORF">B0H16DRAFT_1835511</name>
</gene>
<feature type="transmembrane region" description="Helical" evidence="2">
    <location>
        <begin position="237"/>
        <end position="262"/>
    </location>
</feature>
<feature type="transmembrane region" description="Helical" evidence="2">
    <location>
        <begin position="352"/>
        <end position="372"/>
    </location>
</feature>
<proteinExistence type="predicted"/>
<reference evidence="3" key="1">
    <citation type="submission" date="2023-03" db="EMBL/GenBank/DDBJ databases">
        <title>Massive genome expansion in bonnet fungi (Mycena s.s.) driven by repeated elements and novel gene families across ecological guilds.</title>
        <authorList>
            <consortium name="Lawrence Berkeley National Laboratory"/>
            <person name="Harder C.B."/>
            <person name="Miyauchi S."/>
            <person name="Viragh M."/>
            <person name="Kuo A."/>
            <person name="Thoen E."/>
            <person name="Andreopoulos B."/>
            <person name="Lu D."/>
            <person name="Skrede I."/>
            <person name="Drula E."/>
            <person name="Henrissat B."/>
            <person name="Morin E."/>
            <person name="Kohler A."/>
            <person name="Barry K."/>
            <person name="LaButti K."/>
            <person name="Morin E."/>
            <person name="Salamov A."/>
            <person name="Lipzen A."/>
            <person name="Mereny Z."/>
            <person name="Hegedus B."/>
            <person name="Baldrian P."/>
            <person name="Stursova M."/>
            <person name="Weitz H."/>
            <person name="Taylor A."/>
            <person name="Grigoriev I.V."/>
            <person name="Nagy L.G."/>
            <person name="Martin F."/>
            <person name="Kauserud H."/>
        </authorList>
    </citation>
    <scope>NUCLEOTIDE SEQUENCE</scope>
    <source>
        <strain evidence="3">CBHHK182m</strain>
    </source>
</reference>
<keyword evidence="2" id="KW-0472">Membrane</keyword>
<keyword evidence="2" id="KW-0812">Transmembrane</keyword>
<dbReference type="AlphaFoldDB" id="A0AAD7GNV1"/>
<feature type="region of interest" description="Disordered" evidence="1">
    <location>
        <begin position="1"/>
        <end position="29"/>
    </location>
</feature>